<dbReference type="EMBL" id="DWVS01000114">
    <property type="protein sequence ID" value="HJC87297.1"/>
    <property type="molecule type" value="Genomic_DNA"/>
</dbReference>
<organism evidence="4 5">
    <name type="scientific">Candidatus Eisenbergiella intestinigallinarum</name>
    <dbReference type="NCBI Taxonomy" id="2838549"/>
    <lineage>
        <taxon>Bacteria</taxon>
        <taxon>Bacillati</taxon>
        <taxon>Bacillota</taxon>
        <taxon>Clostridia</taxon>
        <taxon>Lachnospirales</taxon>
        <taxon>Lachnospiraceae</taxon>
        <taxon>Eisenbergiella</taxon>
    </lineage>
</organism>
<dbReference type="InterPro" id="IPR050624">
    <property type="entry name" value="HTH-type_Tx_Regulator"/>
</dbReference>
<protein>
    <submittedName>
        <fullName evidence="4">TetR/AcrR family transcriptional regulator</fullName>
    </submittedName>
</protein>
<evidence type="ECO:0000256" key="1">
    <source>
        <dbReference type="ARBA" id="ARBA00023125"/>
    </source>
</evidence>
<dbReference type="GO" id="GO:0003677">
    <property type="term" value="F:DNA binding"/>
    <property type="evidence" value="ECO:0007669"/>
    <property type="project" value="UniProtKB-UniRule"/>
</dbReference>
<dbReference type="Pfam" id="PF00440">
    <property type="entry name" value="TetR_N"/>
    <property type="match status" value="1"/>
</dbReference>
<dbReference type="AlphaFoldDB" id="A0A9D2TQT6"/>
<gene>
    <name evidence="4" type="ORF">H9926_04695</name>
</gene>
<feature type="domain" description="HTH tetR-type" evidence="3">
    <location>
        <begin position="8"/>
        <end position="69"/>
    </location>
</feature>
<feature type="DNA-binding region" description="H-T-H motif" evidence="2">
    <location>
        <begin position="32"/>
        <end position="51"/>
    </location>
</feature>
<dbReference type="PANTHER" id="PTHR43479:SF11">
    <property type="entry name" value="ACREF_ENVCD OPERON REPRESSOR-RELATED"/>
    <property type="match status" value="1"/>
</dbReference>
<evidence type="ECO:0000313" key="4">
    <source>
        <dbReference type="EMBL" id="HJC87297.1"/>
    </source>
</evidence>
<evidence type="ECO:0000256" key="2">
    <source>
        <dbReference type="PROSITE-ProRule" id="PRU00335"/>
    </source>
</evidence>
<proteinExistence type="predicted"/>
<evidence type="ECO:0000313" key="5">
    <source>
        <dbReference type="Proteomes" id="UP000823922"/>
    </source>
</evidence>
<name>A0A9D2TQT6_9FIRM</name>
<sequence>MARNKYPEITVERILDAAQRLFLEKGYENTTIQDIVDELDGLTKGAVYHHFKSKEEIMDAVGDRMFEENNPFEAVMGRNDLNGLEKIREMIRLNQSDRDRQDMNIQSIPILKNPRVLAGMIDANRRVLTPYFYRLIEEGNRDGSIHTEYARELSELIPILTSLWLAPSVFPASAEQMLHKFRFIGEMLDRMGLPVIDEEILGLAESYFREFEAAEEKRAEE</sequence>
<dbReference type="SUPFAM" id="SSF46689">
    <property type="entry name" value="Homeodomain-like"/>
    <property type="match status" value="1"/>
</dbReference>
<reference evidence="4" key="2">
    <citation type="submission" date="2021-04" db="EMBL/GenBank/DDBJ databases">
        <authorList>
            <person name="Gilroy R."/>
        </authorList>
    </citation>
    <scope>NUCLEOTIDE SEQUENCE</scope>
    <source>
        <strain evidence="4">ChiBcec1-1630</strain>
    </source>
</reference>
<dbReference type="PANTHER" id="PTHR43479">
    <property type="entry name" value="ACREF/ENVCD OPERON REPRESSOR-RELATED"/>
    <property type="match status" value="1"/>
</dbReference>
<evidence type="ECO:0000259" key="3">
    <source>
        <dbReference type="PROSITE" id="PS50977"/>
    </source>
</evidence>
<keyword evidence="1 2" id="KW-0238">DNA-binding</keyword>
<comment type="caution">
    <text evidence="4">The sequence shown here is derived from an EMBL/GenBank/DDBJ whole genome shotgun (WGS) entry which is preliminary data.</text>
</comment>
<dbReference type="InterPro" id="IPR009057">
    <property type="entry name" value="Homeodomain-like_sf"/>
</dbReference>
<accession>A0A9D2TQT6</accession>
<dbReference type="InterPro" id="IPR001647">
    <property type="entry name" value="HTH_TetR"/>
</dbReference>
<dbReference type="PROSITE" id="PS50977">
    <property type="entry name" value="HTH_TETR_2"/>
    <property type="match status" value="1"/>
</dbReference>
<dbReference type="Gene3D" id="1.10.357.10">
    <property type="entry name" value="Tetracycline Repressor, domain 2"/>
    <property type="match status" value="1"/>
</dbReference>
<dbReference type="Proteomes" id="UP000823922">
    <property type="component" value="Unassembled WGS sequence"/>
</dbReference>
<reference evidence="4" key="1">
    <citation type="journal article" date="2021" name="PeerJ">
        <title>Extensive microbial diversity within the chicken gut microbiome revealed by metagenomics and culture.</title>
        <authorList>
            <person name="Gilroy R."/>
            <person name="Ravi A."/>
            <person name="Getino M."/>
            <person name="Pursley I."/>
            <person name="Horton D.L."/>
            <person name="Alikhan N.F."/>
            <person name="Baker D."/>
            <person name="Gharbi K."/>
            <person name="Hall N."/>
            <person name="Watson M."/>
            <person name="Adriaenssens E.M."/>
            <person name="Foster-Nyarko E."/>
            <person name="Jarju S."/>
            <person name="Secka A."/>
            <person name="Antonio M."/>
            <person name="Oren A."/>
            <person name="Chaudhuri R.R."/>
            <person name="La Ragione R."/>
            <person name="Hildebrand F."/>
            <person name="Pallen M.J."/>
        </authorList>
    </citation>
    <scope>NUCLEOTIDE SEQUENCE</scope>
    <source>
        <strain evidence="4">ChiBcec1-1630</strain>
    </source>
</reference>